<keyword evidence="2" id="KW-1185">Reference proteome</keyword>
<protein>
    <submittedName>
        <fullName evidence="1">Uncharacterized protein</fullName>
    </submittedName>
</protein>
<gene>
    <name evidence="1" type="ORF">E3U43_015195</name>
</gene>
<proteinExistence type="predicted"/>
<dbReference type="EMBL" id="CM011676">
    <property type="protein sequence ID" value="TMS21222.1"/>
    <property type="molecule type" value="Genomic_DNA"/>
</dbReference>
<accession>A0ACD3RPC5</accession>
<name>A0ACD3RPC5_LARCR</name>
<dbReference type="Proteomes" id="UP000793456">
    <property type="component" value="Chromosome III"/>
</dbReference>
<comment type="caution">
    <text evidence="1">The sequence shown here is derived from an EMBL/GenBank/DDBJ whole genome shotgun (WGS) entry which is preliminary data.</text>
</comment>
<sequence>MTTSLLPVIDSSDPRLKLTVQNRMRNIFVTQSEDTRQRKEENVNHIPVVTETPSRVLETGVNTTQKTLVLKKQAELDEVNKQLTLKRQEFKSYVEALARRRSELEIKQQQTKERVMKFEKFVAENDVKRRQARKKFEDAREQNMLKQRELEDLTEQLKQLRAR</sequence>
<reference evidence="1" key="1">
    <citation type="submission" date="2018-11" db="EMBL/GenBank/DDBJ databases">
        <title>The sequence and de novo assembly of Larimichthys crocea genome using PacBio and Hi-C technologies.</title>
        <authorList>
            <person name="Xu P."/>
            <person name="Chen B."/>
            <person name="Zhou Z."/>
            <person name="Ke Q."/>
            <person name="Wu Y."/>
            <person name="Bai H."/>
            <person name="Pu F."/>
        </authorList>
    </citation>
    <scope>NUCLEOTIDE SEQUENCE</scope>
    <source>
        <tissue evidence="1">Muscle</tissue>
    </source>
</reference>
<evidence type="ECO:0000313" key="2">
    <source>
        <dbReference type="Proteomes" id="UP000793456"/>
    </source>
</evidence>
<evidence type="ECO:0000313" key="1">
    <source>
        <dbReference type="EMBL" id="TMS21222.1"/>
    </source>
</evidence>
<organism evidence="1 2">
    <name type="scientific">Larimichthys crocea</name>
    <name type="common">Large yellow croaker</name>
    <name type="synonym">Pseudosciaena crocea</name>
    <dbReference type="NCBI Taxonomy" id="215358"/>
    <lineage>
        <taxon>Eukaryota</taxon>
        <taxon>Metazoa</taxon>
        <taxon>Chordata</taxon>
        <taxon>Craniata</taxon>
        <taxon>Vertebrata</taxon>
        <taxon>Euteleostomi</taxon>
        <taxon>Actinopterygii</taxon>
        <taxon>Neopterygii</taxon>
        <taxon>Teleostei</taxon>
        <taxon>Neoteleostei</taxon>
        <taxon>Acanthomorphata</taxon>
        <taxon>Eupercaria</taxon>
        <taxon>Sciaenidae</taxon>
        <taxon>Larimichthys</taxon>
    </lineage>
</organism>